<dbReference type="Gene3D" id="2.130.10.10">
    <property type="entry name" value="YVTN repeat-like/Quinoprotein amine dehydrogenase"/>
    <property type="match status" value="2"/>
</dbReference>
<gene>
    <name evidence="2" type="ORF">PMEA_00031110</name>
</gene>
<evidence type="ECO:0000256" key="1">
    <source>
        <dbReference type="SAM" id="MobiDB-lite"/>
    </source>
</evidence>
<organism evidence="2 3">
    <name type="scientific">Pocillopora meandrina</name>
    <dbReference type="NCBI Taxonomy" id="46732"/>
    <lineage>
        <taxon>Eukaryota</taxon>
        <taxon>Metazoa</taxon>
        <taxon>Cnidaria</taxon>
        <taxon>Anthozoa</taxon>
        <taxon>Hexacorallia</taxon>
        <taxon>Scleractinia</taxon>
        <taxon>Astrocoeniina</taxon>
        <taxon>Pocilloporidae</taxon>
        <taxon>Pocillopora</taxon>
    </lineage>
</organism>
<evidence type="ECO:0000313" key="3">
    <source>
        <dbReference type="Proteomes" id="UP001159428"/>
    </source>
</evidence>
<dbReference type="SMART" id="SM00320">
    <property type="entry name" value="WD40"/>
    <property type="match status" value="4"/>
</dbReference>
<proteinExistence type="predicted"/>
<dbReference type="AlphaFoldDB" id="A0AAU9W570"/>
<dbReference type="Proteomes" id="UP001159428">
    <property type="component" value="Unassembled WGS sequence"/>
</dbReference>
<dbReference type="InterPro" id="IPR036322">
    <property type="entry name" value="WD40_repeat_dom_sf"/>
</dbReference>
<evidence type="ECO:0008006" key="4">
    <source>
        <dbReference type="Google" id="ProtNLM"/>
    </source>
</evidence>
<dbReference type="InterPro" id="IPR015943">
    <property type="entry name" value="WD40/YVTN_repeat-like_dom_sf"/>
</dbReference>
<sequence>MADVWVGGEIGVLKGVDLKKSSFTNHSVGENASRNHEICSMSWNDDNENQILLGSANGIVKTFDVTKKEFVSEWSHPVGKGKLKGLFKWNSAIVSCVDSGLLQIWKDHENPIDIKVGSHVSAVRQNSLCPSQVGTGGQKNDLKLWDLNRPGEPTFRAKNVPNDFLDLQVPIWVCDLGFLPSQGSHSKVVVGTGYHQVRLYDTKAQRRPVLSFDFGESPISALAVTDDENVVIVGNTVGTMGSIDLRKGQLKGHFKGFAGGIRCISCLDKQQMVVSCGLDKFLRVHHLHNRKLLHKIYLKSVLNCLLISAKEIEKQNTKHTDRGDTADLLKRSSERAARGEDSEDEDDDIWDKMEVVTTGSKRKRSEKSETSVN</sequence>
<comment type="caution">
    <text evidence="2">The sequence shown here is derived from an EMBL/GenBank/DDBJ whole genome shotgun (WGS) entry which is preliminary data.</text>
</comment>
<evidence type="ECO:0000313" key="2">
    <source>
        <dbReference type="EMBL" id="CAH3044319.1"/>
    </source>
</evidence>
<feature type="compositionally biased region" description="Basic and acidic residues" evidence="1">
    <location>
        <begin position="316"/>
        <end position="340"/>
    </location>
</feature>
<reference evidence="2 3" key="1">
    <citation type="submission" date="2022-05" db="EMBL/GenBank/DDBJ databases">
        <authorList>
            <consortium name="Genoscope - CEA"/>
            <person name="William W."/>
        </authorList>
    </citation>
    <scope>NUCLEOTIDE SEQUENCE [LARGE SCALE GENOMIC DNA]</scope>
</reference>
<dbReference type="GO" id="GO:0030687">
    <property type="term" value="C:preribosome, large subunit precursor"/>
    <property type="evidence" value="ECO:0007669"/>
    <property type="project" value="TreeGrafter"/>
</dbReference>
<protein>
    <recommendedName>
        <fullName evidence="4">WD repeat-containing protein 74</fullName>
    </recommendedName>
</protein>
<dbReference type="GO" id="GO:0005730">
    <property type="term" value="C:nucleolus"/>
    <property type="evidence" value="ECO:0007669"/>
    <property type="project" value="InterPro"/>
</dbReference>
<dbReference type="CDD" id="cd22857">
    <property type="entry name" value="WDR74"/>
    <property type="match status" value="1"/>
</dbReference>
<dbReference type="EMBL" id="CALNXJ010000007">
    <property type="protein sequence ID" value="CAH3044319.1"/>
    <property type="molecule type" value="Genomic_DNA"/>
</dbReference>
<name>A0AAU9W570_9CNID</name>
<dbReference type="PANTHER" id="PTHR16038:SF4">
    <property type="entry name" value="WD REPEAT-CONTAINING PROTEIN 74"/>
    <property type="match status" value="1"/>
</dbReference>
<dbReference type="InterPro" id="IPR037379">
    <property type="entry name" value="WDR74/Nsa1"/>
</dbReference>
<dbReference type="GO" id="GO:0042273">
    <property type="term" value="P:ribosomal large subunit biogenesis"/>
    <property type="evidence" value="ECO:0007669"/>
    <property type="project" value="InterPro"/>
</dbReference>
<keyword evidence="3" id="KW-1185">Reference proteome</keyword>
<feature type="region of interest" description="Disordered" evidence="1">
    <location>
        <begin position="316"/>
        <end position="353"/>
    </location>
</feature>
<dbReference type="InterPro" id="IPR001680">
    <property type="entry name" value="WD40_rpt"/>
</dbReference>
<accession>A0AAU9W570</accession>
<dbReference type="PANTHER" id="PTHR16038">
    <property type="entry name" value="NOP SEVEN ASSOCIATED PROTEIN 1"/>
    <property type="match status" value="1"/>
</dbReference>
<dbReference type="SUPFAM" id="SSF50978">
    <property type="entry name" value="WD40 repeat-like"/>
    <property type="match status" value="1"/>
</dbReference>